<dbReference type="Proteomes" id="UP000477651">
    <property type="component" value="Unassembled WGS sequence"/>
</dbReference>
<feature type="non-terminal residue" evidence="6">
    <location>
        <position position="100"/>
    </location>
</feature>
<evidence type="ECO:0000256" key="2">
    <source>
        <dbReference type="ARBA" id="ARBA00022656"/>
    </source>
</evidence>
<evidence type="ECO:0000256" key="3">
    <source>
        <dbReference type="ARBA" id="ARBA00022913"/>
    </source>
</evidence>
<keyword evidence="4" id="KW-0843">Virulence</keyword>
<dbReference type="EMBL" id="JAAGYR010000024">
    <property type="protein sequence ID" value="NEN76593.1"/>
    <property type="molecule type" value="Genomic_DNA"/>
</dbReference>
<comment type="subcellular location">
    <subcellularLocation>
        <location evidence="1">Target cell</location>
        <location evidence="1">Target cell cytoplasm</location>
    </subcellularLocation>
</comment>
<dbReference type="InterPro" id="IPR006914">
    <property type="entry name" value="VENN_dom"/>
</dbReference>
<proteinExistence type="predicted"/>
<keyword evidence="7" id="KW-1185">Reference proteome</keyword>
<protein>
    <submittedName>
        <fullName evidence="6">VENN motif pre-toxin domain-containing protein</fullName>
    </submittedName>
</protein>
<keyword evidence="3" id="KW-1266">Target cell cytoplasm</keyword>
<evidence type="ECO:0000313" key="6">
    <source>
        <dbReference type="EMBL" id="NEN76593.1"/>
    </source>
</evidence>
<evidence type="ECO:0000259" key="5">
    <source>
        <dbReference type="Pfam" id="PF04829"/>
    </source>
</evidence>
<dbReference type="Pfam" id="PF04829">
    <property type="entry name" value="PT-VENN"/>
    <property type="match status" value="1"/>
</dbReference>
<dbReference type="GO" id="GO:0090729">
    <property type="term" value="F:toxin activity"/>
    <property type="evidence" value="ECO:0007669"/>
    <property type="project" value="UniProtKB-KW"/>
</dbReference>
<accession>A0A6L9Y8H2</accession>
<name>A0A6L9Y8H2_9BURK</name>
<keyword evidence="2" id="KW-0800">Toxin</keyword>
<dbReference type="RefSeq" id="WP_163765001.1">
    <property type="nucleotide sequence ID" value="NZ_JAAGYR010000024.1"/>
</dbReference>
<organism evidence="6 7">
    <name type="scientific">Pelistega ratti</name>
    <dbReference type="NCBI Taxonomy" id="2652177"/>
    <lineage>
        <taxon>Bacteria</taxon>
        <taxon>Pseudomonadati</taxon>
        <taxon>Pseudomonadota</taxon>
        <taxon>Betaproteobacteria</taxon>
        <taxon>Burkholderiales</taxon>
        <taxon>Alcaligenaceae</taxon>
        <taxon>Pelistega</taxon>
    </lineage>
</organism>
<comment type="caution">
    <text evidence="6">The sequence shown here is derived from an EMBL/GenBank/DDBJ whole genome shotgun (WGS) entry which is preliminary data.</text>
</comment>
<gene>
    <name evidence="6" type="ORF">F9B74_09780</name>
</gene>
<feature type="domain" description="VENN motif-containing" evidence="5">
    <location>
        <begin position="45"/>
        <end position="94"/>
    </location>
</feature>
<evidence type="ECO:0000256" key="4">
    <source>
        <dbReference type="ARBA" id="ARBA00023026"/>
    </source>
</evidence>
<sequence length="100" mass="10691">MLYNTNQKISYIKGKGFVAASGSNYGGGIETTAHIIADKLYQKSPENLTEQEKETVSALSQVVAGLSGVAVGDNFQSAVVSSEIGKRAVENNYLTIYKVE</sequence>
<dbReference type="AlphaFoldDB" id="A0A6L9Y8H2"/>
<evidence type="ECO:0000256" key="1">
    <source>
        <dbReference type="ARBA" id="ARBA00004219"/>
    </source>
</evidence>
<reference evidence="6 7" key="1">
    <citation type="submission" date="2020-02" db="EMBL/GenBank/DDBJ databases">
        <title>Pelistega sp. NLN82 were isolated from wild rodents of the Hainan Island.</title>
        <authorList>
            <person name="Niu N."/>
            <person name="Zhou J."/>
        </authorList>
    </citation>
    <scope>NUCLEOTIDE SEQUENCE [LARGE SCALE GENOMIC DNA]</scope>
    <source>
        <strain evidence="6 7">NLN82</strain>
    </source>
</reference>
<evidence type="ECO:0000313" key="7">
    <source>
        <dbReference type="Proteomes" id="UP000477651"/>
    </source>
</evidence>